<keyword evidence="2" id="KW-0378">Hydrolase</keyword>
<dbReference type="Proteomes" id="UP000609323">
    <property type="component" value="Unassembled WGS sequence"/>
</dbReference>
<dbReference type="PANTHER" id="PTHR21661:SF35">
    <property type="entry name" value="EPOXIDE HYDROLASE"/>
    <property type="match status" value="1"/>
</dbReference>
<evidence type="ECO:0000313" key="3">
    <source>
        <dbReference type="EMBL" id="GGA26156.1"/>
    </source>
</evidence>
<dbReference type="PANTHER" id="PTHR21661">
    <property type="entry name" value="EPOXIDE HYDROLASE 1-RELATED"/>
    <property type="match status" value="1"/>
</dbReference>
<gene>
    <name evidence="3" type="ORF">GCM10010917_08750</name>
</gene>
<dbReference type="RefSeq" id="WP_174704767.1">
    <property type="nucleotide sequence ID" value="NZ_BMHF01000002.1"/>
</dbReference>
<dbReference type="Gene3D" id="3.40.50.1820">
    <property type="entry name" value="alpha/beta hydrolase"/>
    <property type="match status" value="1"/>
</dbReference>
<organism evidence="3 4">
    <name type="scientific">Paenibacillus physcomitrellae</name>
    <dbReference type="NCBI Taxonomy" id="1619311"/>
    <lineage>
        <taxon>Bacteria</taxon>
        <taxon>Bacillati</taxon>
        <taxon>Bacillota</taxon>
        <taxon>Bacilli</taxon>
        <taxon>Bacillales</taxon>
        <taxon>Paenibacillaceae</taxon>
        <taxon>Paenibacillus</taxon>
    </lineage>
</organism>
<dbReference type="SUPFAM" id="SSF53474">
    <property type="entry name" value="alpha/beta-Hydrolases"/>
    <property type="match status" value="1"/>
</dbReference>
<keyword evidence="4" id="KW-1185">Reference proteome</keyword>
<name>A0ABQ1FQ65_9BACL</name>
<dbReference type="InterPro" id="IPR029058">
    <property type="entry name" value="AB_hydrolase_fold"/>
</dbReference>
<reference evidence="4" key="1">
    <citation type="journal article" date="2019" name="Int. J. Syst. Evol. Microbiol.">
        <title>The Global Catalogue of Microorganisms (GCM) 10K type strain sequencing project: providing services to taxonomists for standard genome sequencing and annotation.</title>
        <authorList>
            <consortium name="The Broad Institute Genomics Platform"/>
            <consortium name="The Broad Institute Genome Sequencing Center for Infectious Disease"/>
            <person name="Wu L."/>
            <person name="Ma J."/>
        </authorList>
    </citation>
    <scope>NUCLEOTIDE SEQUENCE [LARGE SCALE GENOMIC DNA]</scope>
    <source>
        <strain evidence="4">CGMCC 1.15044</strain>
    </source>
</reference>
<dbReference type="EMBL" id="BMHF01000002">
    <property type="protein sequence ID" value="GGA26156.1"/>
    <property type="molecule type" value="Genomic_DNA"/>
</dbReference>
<evidence type="ECO:0000256" key="1">
    <source>
        <dbReference type="ARBA" id="ARBA00010088"/>
    </source>
</evidence>
<sequence>MAKEGGYLSQQSTRPRTLAYGLADSPAGLAAWIIEKWRAWSDCGGELLGTYSMDELITHVMLYWTTNTIAASSTRMYYENTNTLPPLGYIGVPTGLALFPADILLYRAEMDK</sequence>
<comment type="similarity">
    <text evidence="1">Belongs to the peptidase S33 family.</text>
</comment>
<accession>A0ABQ1FQ65</accession>
<comment type="caution">
    <text evidence="3">The sequence shown here is derived from an EMBL/GenBank/DDBJ whole genome shotgun (WGS) entry which is preliminary data.</text>
</comment>
<evidence type="ECO:0000256" key="2">
    <source>
        <dbReference type="ARBA" id="ARBA00022801"/>
    </source>
</evidence>
<proteinExistence type="inferred from homology"/>
<evidence type="ECO:0000313" key="4">
    <source>
        <dbReference type="Proteomes" id="UP000609323"/>
    </source>
</evidence>
<protein>
    <submittedName>
        <fullName evidence="3">Uncharacterized protein</fullName>
    </submittedName>
</protein>